<dbReference type="PANTHER" id="PTHR30614">
    <property type="entry name" value="MEMBRANE COMPONENT OF AMINO ACID ABC TRANSPORTER"/>
    <property type="match status" value="1"/>
</dbReference>
<evidence type="ECO:0000256" key="8">
    <source>
        <dbReference type="ARBA" id="ARBA00023136"/>
    </source>
</evidence>
<evidence type="ECO:0000256" key="5">
    <source>
        <dbReference type="ARBA" id="ARBA00022692"/>
    </source>
</evidence>
<keyword evidence="3 9" id="KW-0813">Transport</keyword>
<dbReference type="InterPro" id="IPR010065">
    <property type="entry name" value="AA_ABC_transptr_permease_3TM"/>
</dbReference>
<evidence type="ECO:0000256" key="9">
    <source>
        <dbReference type="RuleBase" id="RU363032"/>
    </source>
</evidence>
<evidence type="ECO:0000256" key="1">
    <source>
        <dbReference type="ARBA" id="ARBA00004651"/>
    </source>
</evidence>
<organism evidence="11 12">
    <name type="scientific">Blautia parvula</name>
    <dbReference type="NCBI Taxonomy" id="2877527"/>
    <lineage>
        <taxon>Bacteria</taxon>
        <taxon>Bacillati</taxon>
        <taxon>Bacillota</taxon>
        <taxon>Clostridia</taxon>
        <taxon>Lachnospirales</taxon>
        <taxon>Lachnospiraceae</taxon>
        <taxon>Blautia</taxon>
    </lineage>
</organism>
<keyword evidence="8 9" id="KW-0472">Membrane</keyword>
<dbReference type="SUPFAM" id="SSF53850">
    <property type="entry name" value="Periplasmic binding protein-like II"/>
    <property type="match status" value="1"/>
</dbReference>
<dbReference type="EMBL" id="BAABZQ010000001">
    <property type="protein sequence ID" value="GAA6500745.1"/>
    <property type="molecule type" value="Genomic_DNA"/>
</dbReference>
<dbReference type="SMART" id="SM00062">
    <property type="entry name" value="PBPb"/>
    <property type="match status" value="1"/>
</dbReference>
<comment type="caution">
    <text evidence="11">The sequence shown here is derived from an EMBL/GenBank/DDBJ whole genome shotgun (WGS) entry which is preliminary data.</text>
</comment>
<feature type="domain" description="ABC transmembrane type-1" evidence="10">
    <location>
        <begin position="302"/>
        <end position="492"/>
    </location>
</feature>
<dbReference type="InterPro" id="IPR000515">
    <property type="entry name" value="MetI-like"/>
</dbReference>
<accession>A0ABQ0BW27</accession>
<name>A0ABQ0BW27_9FIRM</name>
<dbReference type="CDD" id="cd06261">
    <property type="entry name" value="TM_PBP2"/>
    <property type="match status" value="1"/>
</dbReference>
<keyword evidence="7 9" id="KW-1133">Transmembrane helix</keyword>
<evidence type="ECO:0000256" key="4">
    <source>
        <dbReference type="ARBA" id="ARBA00022475"/>
    </source>
</evidence>
<gene>
    <name evidence="11" type="ORF">K340107D12_35610</name>
</gene>
<evidence type="ECO:0000256" key="7">
    <source>
        <dbReference type="ARBA" id="ARBA00022989"/>
    </source>
</evidence>
<comment type="subcellular location">
    <subcellularLocation>
        <location evidence="1 9">Cell membrane</location>
        <topology evidence="1 9">Multi-pass membrane protein</topology>
    </subcellularLocation>
</comment>
<dbReference type="InterPro" id="IPR043429">
    <property type="entry name" value="ArtM/GltK/GlnP/TcyL/YhdX-like"/>
</dbReference>
<dbReference type="RefSeq" id="WP_306800669.1">
    <property type="nucleotide sequence ID" value="NZ_AP031413.1"/>
</dbReference>
<dbReference type="Proteomes" id="UP001600941">
    <property type="component" value="Unassembled WGS sequence"/>
</dbReference>
<feature type="transmembrane region" description="Helical" evidence="9">
    <location>
        <begin position="304"/>
        <end position="326"/>
    </location>
</feature>
<evidence type="ECO:0000313" key="12">
    <source>
        <dbReference type="Proteomes" id="UP001600941"/>
    </source>
</evidence>
<proteinExistence type="inferred from homology"/>
<evidence type="ECO:0000256" key="2">
    <source>
        <dbReference type="ARBA" id="ARBA00010072"/>
    </source>
</evidence>
<evidence type="ECO:0000256" key="3">
    <source>
        <dbReference type="ARBA" id="ARBA00022448"/>
    </source>
</evidence>
<dbReference type="Pfam" id="PF00497">
    <property type="entry name" value="SBP_bac_3"/>
    <property type="match status" value="1"/>
</dbReference>
<dbReference type="Pfam" id="PF00528">
    <property type="entry name" value="BPD_transp_1"/>
    <property type="match status" value="1"/>
</dbReference>
<dbReference type="InterPro" id="IPR035906">
    <property type="entry name" value="MetI-like_sf"/>
</dbReference>
<sequence>MRLIIKKKRGILFLLLTALTIAGSAVLLPAEGMFTLNAAEQTKEIVVGTNAEYSPFEYRDSDGELTGFDYDLLEAIAEVQGIELVWNDLPFDSLMGSMEAGDIQIIAAAVGPTEERERSVNFSDVYYTGSQSIICNEGADITEFADLTGKTVAVLEGSMSDLIVSGENTDYGMVEDADVKRFKTASSAVMELMNQGADAVVIDTIMAEIYCDQMTGITYTEVPGTEEDTVFCIQKGNTVLTELINEGLAKVRENGTYDELYEKYFSGEGEDTAAADEEQGFLGKLKFIFLDENRWQYYVSGVEITILISILSTLVGTLIGLFVAIVRLRADRMKRKSIVAGIAALYVDIIRGTPSVLQLMIIYFAVFHSRLGYVAAVVSFGINSGAYVSEVIRGGILAVDQGQTEAGRSLGMSYTDTMSFVILPQAVKNILPALGNEFVQLIKETSILGYVGILDLTKAASYVSSRTYQMFIPLVAAGVIYYAIVKLLTILLGKFERRLRDSD</sequence>
<evidence type="ECO:0000313" key="11">
    <source>
        <dbReference type="EMBL" id="GAA6500745.1"/>
    </source>
</evidence>
<comment type="similarity">
    <text evidence="2">Belongs to the binding-protein-dependent transport system permease family. HisMQ subfamily.</text>
</comment>
<evidence type="ECO:0000256" key="6">
    <source>
        <dbReference type="ARBA" id="ARBA00022970"/>
    </source>
</evidence>
<reference evidence="11 12" key="1">
    <citation type="submission" date="2024-04" db="EMBL/GenBank/DDBJ databases">
        <title>Defined microbial consortia suppress multidrug-resistant proinflammatory Enterobacteriaceae via ecological control.</title>
        <authorList>
            <person name="Furuichi M."/>
            <person name="Kawaguchi T."/>
            <person name="Pust M."/>
            <person name="Yasuma K."/>
            <person name="Plichta D."/>
            <person name="Hasegawa N."/>
            <person name="Ohya T."/>
            <person name="Bhattarai S."/>
            <person name="Sasajima S."/>
            <person name="Aoto Y."/>
            <person name="Tuganbaev T."/>
            <person name="Yaginuma M."/>
            <person name="Ueda M."/>
            <person name="Okahashi N."/>
            <person name="Amafuji K."/>
            <person name="Kiridooshi Y."/>
            <person name="Sugita K."/>
            <person name="Strazar M."/>
            <person name="Skelly A."/>
            <person name="Suda W."/>
            <person name="Hattori M."/>
            <person name="Nakamoto N."/>
            <person name="Caballero S."/>
            <person name="Norman J."/>
            <person name="Olle B."/>
            <person name="Tanoue T."/>
            <person name="Arita M."/>
            <person name="Bucci V."/>
            <person name="Atarashi K."/>
            <person name="Xavier R."/>
            <person name="Honda K."/>
        </authorList>
    </citation>
    <scope>NUCLEOTIDE SEQUENCE [LARGE SCALE GENOMIC DNA]</scope>
    <source>
        <strain evidence="12">k34-0107-D12</strain>
    </source>
</reference>
<dbReference type="NCBIfam" id="TIGR01726">
    <property type="entry name" value="HEQRo_perm_3TM"/>
    <property type="match status" value="1"/>
</dbReference>
<dbReference type="InterPro" id="IPR001638">
    <property type="entry name" value="Solute-binding_3/MltF_N"/>
</dbReference>
<dbReference type="PANTHER" id="PTHR30614:SF20">
    <property type="entry name" value="GLUTAMINE TRANSPORT SYSTEM PERMEASE PROTEIN GLNP"/>
    <property type="match status" value="1"/>
</dbReference>
<feature type="transmembrane region" description="Helical" evidence="9">
    <location>
        <begin position="470"/>
        <end position="492"/>
    </location>
</feature>
<protein>
    <submittedName>
        <fullName evidence="11">ABC transporter permease subunit</fullName>
    </submittedName>
</protein>
<keyword evidence="6" id="KW-0029">Amino-acid transport</keyword>
<dbReference type="Gene3D" id="3.40.190.10">
    <property type="entry name" value="Periplasmic binding protein-like II"/>
    <property type="match status" value="2"/>
</dbReference>
<keyword evidence="4" id="KW-1003">Cell membrane</keyword>
<keyword evidence="12" id="KW-1185">Reference proteome</keyword>
<dbReference type="SUPFAM" id="SSF161098">
    <property type="entry name" value="MetI-like"/>
    <property type="match status" value="1"/>
</dbReference>
<dbReference type="PROSITE" id="PS50928">
    <property type="entry name" value="ABC_TM1"/>
    <property type="match status" value="1"/>
</dbReference>
<evidence type="ECO:0000259" key="10">
    <source>
        <dbReference type="PROSITE" id="PS50928"/>
    </source>
</evidence>
<dbReference type="Gene3D" id="1.10.3720.10">
    <property type="entry name" value="MetI-like"/>
    <property type="match status" value="1"/>
</dbReference>
<keyword evidence="5 9" id="KW-0812">Transmembrane</keyword>